<dbReference type="GO" id="GO:0005524">
    <property type="term" value="F:ATP binding"/>
    <property type="evidence" value="ECO:0007669"/>
    <property type="project" value="UniProtKB-UniRule"/>
</dbReference>
<dbReference type="Gene3D" id="1.10.510.10">
    <property type="entry name" value="Transferase(Phosphotransferase) domain 1"/>
    <property type="match status" value="2"/>
</dbReference>
<evidence type="ECO:0000256" key="2">
    <source>
        <dbReference type="ARBA" id="ARBA00022527"/>
    </source>
</evidence>
<feature type="domain" description="Protein kinase" evidence="8">
    <location>
        <begin position="837"/>
        <end position="1124"/>
    </location>
</feature>
<sequence length="1266" mass="141461">MIAAARRRSGLSSSSSSISYDSSSSDYSPRSFNSDPYSPRMDYHEFEEERQQYERYFLESAASGDLNRVKRLLAKHGVNINCTEVEGWTALMFAVTKVHGEMTRFLLSRGAAVNAANNCGQTALMLAAENGTMAILQILLENHSIDVNLTNQRGTALMVAAQKGDIPVLNCLLEAGADINASATRENRRKAFGGCRSFTHWRSSVHLEPLEDSVNTAVLLALEYGHLEALKFLKVNGADITKSKGNVSWLVIAAAASGRIETLQGLIKMGANINVVGRDGKTALMVAIEEDRFEVAQFLVEHDADLLARDDKDQTAMSIAVRKGRHRIQRLLVQHEQVFLGDMPSNTAYEVDRPSWFISPTDVELLKGTDRGGSTNGGIGEFRGKWLDADVVVEVFMPNAFSTSFRQQVGQWHQLRHPNVIKLYGACDVGLNFFVCEHARHGSVLRYLDACDLRDQTPWKFLHEAALGLLYLHERHIVHGNLRGSNILIGSDGHAKLADFAVSSSTPPVSGGFTGPVRWQSPERLEGSPPSFASDVYSLGMCILEVISRTKPWSCERREDNVVCNVTESGLLHLSRREEFANDERSLIKRMCAFNSANRLSVSTVAYTLELFAAREQAKLADPQSESCPDDEGDAGLIPEADLDYLENVIKSDLDRFLFNDFKALHERIEQSKYRGVLIQHFNAVFCEFEGALSSSTQDKSLNRLMSARVTILTAQSFYRRTGVLWEAINQPGNMPDDREMQWRHCCTQYFNAHVLELLKFCQFPSRQRRLLKTENDVLAFMGFLRAEIDGHASDYTADQLSIIEQACHINDDEMLLTAMLPVTPAYYIPLSELQNYSTTSKLGEGSFGSVHTAKWLDSEVVVKEVKLEMAENCNDHSLSIMSTSTSLASTLSAVTENPELQKQRGEAIRMFRREVEIWYELSHPNIVRLFGACHVGDPFFVCEYAKHGTLVEFLRKHPDQIWQKLHEAALGVQYLHERGIVHGDLKGNNIVIGADGNAKVTDFGLSSVMNADERAQITGAVHWVAPECLGTDGMNASPRSDIYSLGMCIVEAIRVVGNMPRSIPWGVMENAVVKFKVKKLHELPPRPRNCIDDQWGLVERMCKYDPCARIEIIAVVDELGKFAQVSEETTVCDERAVDAVSEQEGVKSIVAAMKQLTIDSDSDASYKAKLARIYRQLWSRIGQAVPFSKPEDNTLWRDAEFLAIVDDAFGSTKRALENQRGTLISYTEVALHGYSLHRRLDKLIAYKRLGPEADCMIDLDWNRLS</sequence>
<dbReference type="OrthoDB" id="111909at2759"/>
<feature type="region of interest" description="Disordered" evidence="7">
    <location>
        <begin position="1"/>
        <end position="40"/>
    </location>
</feature>
<dbReference type="Proteomes" id="UP000251314">
    <property type="component" value="Unassembled WGS sequence"/>
</dbReference>
<feature type="repeat" description="ANK" evidence="5">
    <location>
        <begin position="152"/>
        <end position="184"/>
    </location>
</feature>
<keyword evidence="2" id="KW-0723">Serine/threonine-protein kinase</keyword>
<organism evidence="9 10">
    <name type="scientific">Phytophthora cactorum</name>
    <dbReference type="NCBI Taxonomy" id="29920"/>
    <lineage>
        <taxon>Eukaryota</taxon>
        <taxon>Sar</taxon>
        <taxon>Stramenopiles</taxon>
        <taxon>Oomycota</taxon>
        <taxon>Peronosporomycetes</taxon>
        <taxon>Peronosporales</taxon>
        <taxon>Peronosporaceae</taxon>
        <taxon>Phytophthora</taxon>
    </lineage>
</organism>
<feature type="domain" description="Protein kinase" evidence="8">
    <location>
        <begin position="365"/>
        <end position="612"/>
    </location>
</feature>
<evidence type="ECO:0000256" key="7">
    <source>
        <dbReference type="SAM" id="MobiDB-lite"/>
    </source>
</evidence>
<keyword evidence="5" id="KW-0040">ANK repeat</keyword>
<dbReference type="PROSITE" id="PS50297">
    <property type="entry name" value="ANK_REP_REGION"/>
    <property type="match status" value="3"/>
</dbReference>
<protein>
    <recommendedName>
        <fullName evidence="8">Protein kinase domain-containing protein</fullName>
    </recommendedName>
</protein>
<dbReference type="Pfam" id="PF12796">
    <property type="entry name" value="Ank_2"/>
    <property type="match status" value="2"/>
</dbReference>
<evidence type="ECO:0000256" key="6">
    <source>
        <dbReference type="PROSITE-ProRule" id="PRU10141"/>
    </source>
</evidence>
<dbReference type="PROSITE" id="PS50088">
    <property type="entry name" value="ANK_REPEAT"/>
    <property type="match status" value="3"/>
</dbReference>
<feature type="repeat" description="ANK" evidence="5">
    <location>
        <begin position="279"/>
        <end position="311"/>
    </location>
</feature>
<feature type="repeat" description="ANK" evidence="5">
    <location>
        <begin position="86"/>
        <end position="118"/>
    </location>
</feature>
<dbReference type="Pfam" id="PF07714">
    <property type="entry name" value="PK_Tyr_Ser-Thr"/>
    <property type="match status" value="1"/>
</dbReference>
<dbReference type="InterPro" id="IPR017441">
    <property type="entry name" value="Protein_kinase_ATP_BS"/>
</dbReference>
<evidence type="ECO:0000313" key="10">
    <source>
        <dbReference type="Proteomes" id="UP000251314"/>
    </source>
</evidence>
<dbReference type="VEuPathDB" id="FungiDB:PC110_g5141"/>
<dbReference type="AlphaFoldDB" id="A0A329SPR7"/>
<dbReference type="InterPro" id="IPR001245">
    <property type="entry name" value="Ser-Thr/Tyr_kinase_cat_dom"/>
</dbReference>
<dbReference type="Pfam" id="PF00069">
    <property type="entry name" value="Pkinase"/>
    <property type="match status" value="1"/>
</dbReference>
<dbReference type="SMART" id="SM00220">
    <property type="entry name" value="S_TKc"/>
    <property type="match status" value="2"/>
</dbReference>
<evidence type="ECO:0000256" key="3">
    <source>
        <dbReference type="ARBA" id="ARBA00022741"/>
    </source>
</evidence>
<gene>
    <name evidence="9" type="ORF">PC110_g5141</name>
</gene>
<evidence type="ECO:0000256" key="5">
    <source>
        <dbReference type="PROSITE-ProRule" id="PRU00023"/>
    </source>
</evidence>
<reference evidence="9 10" key="1">
    <citation type="submission" date="2018-01" db="EMBL/GenBank/DDBJ databases">
        <title>Draft genome of the strawberry crown rot pathogen Phytophthora cactorum.</title>
        <authorList>
            <person name="Armitage A.D."/>
            <person name="Lysoe E."/>
            <person name="Nellist C.F."/>
            <person name="Harrison R.J."/>
            <person name="Brurberg M.B."/>
        </authorList>
    </citation>
    <scope>NUCLEOTIDE SEQUENCE [LARGE SCALE GENOMIC DNA]</scope>
    <source>
        <strain evidence="9 10">10300</strain>
    </source>
</reference>
<accession>A0A329SPR7</accession>
<dbReference type="InterPro" id="IPR051681">
    <property type="entry name" value="Ser/Thr_Kinases-Pseudokinases"/>
</dbReference>
<dbReference type="SMART" id="SM00248">
    <property type="entry name" value="ANK"/>
    <property type="match status" value="8"/>
</dbReference>
<keyword evidence="10" id="KW-1185">Reference proteome</keyword>
<dbReference type="STRING" id="29920.A0A329SPR7"/>
<dbReference type="GO" id="GO:0004674">
    <property type="term" value="F:protein serine/threonine kinase activity"/>
    <property type="evidence" value="ECO:0007669"/>
    <property type="project" value="UniProtKB-KW"/>
</dbReference>
<keyword evidence="2" id="KW-0418">Kinase</keyword>
<dbReference type="InterPro" id="IPR036770">
    <property type="entry name" value="Ankyrin_rpt-contain_sf"/>
</dbReference>
<dbReference type="PROSITE" id="PS00107">
    <property type="entry name" value="PROTEIN_KINASE_ATP"/>
    <property type="match status" value="1"/>
</dbReference>
<proteinExistence type="inferred from homology"/>
<dbReference type="InterPro" id="IPR002110">
    <property type="entry name" value="Ankyrin_rpt"/>
</dbReference>
<dbReference type="Gene3D" id="1.25.40.20">
    <property type="entry name" value="Ankyrin repeat-containing domain"/>
    <property type="match status" value="2"/>
</dbReference>
<evidence type="ECO:0000256" key="4">
    <source>
        <dbReference type="ARBA" id="ARBA00022840"/>
    </source>
</evidence>
<keyword evidence="4 6" id="KW-0067">ATP-binding</keyword>
<evidence type="ECO:0000313" key="9">
    <source>
        <dbReference type="EMBL" id="RAW38639.1"/>
    </source>
</evidence>
<dbReference type="PRINTS" id="PR01415">
    <property type="entry name" value="ANKYRIN"/>
</dbReference>
<dbReference type="Gene3D" id="3.30.200.20">
    <property type="entry name" value="Phosphorylase Kinase, domain 1"/>
    <property type="match status" value="1"/>
</dbReference>
<dbReference type="PROSITE" id="PS50011">
    <property type="entry name" value="PROTEIN_KINASE_DOM"/>
    <property type="match status" value="2"/>
</dbReference>
<dbReference type="InterPro" id="IPR000719">
    <property type="entry name" value="Prot_kinase_dom"/>
</dbReference>
<feature type="binding site" evidence="6">
    <location>
        <position position="864"/>
    </location>
    <ligand>
        <name>ATP</name>
        <dbReference type="ChEBI" id="CHEBI:30616"/>
    </ligand>
</feature>
<dbReference type="PANTHER" id="PTHR44329:SF214">
    <property type="entry name" value="PROTEIN KINASE DOMAIN-CONTAINING PROTEIN"/>
    <property type="match status" value="1"/>
</dbReference>
<name>A0A329SPR7_9STRA</name>
<keyword evidence="3 6" id="KW-0547">Nucleotide-binding</keyword>
<comment type="similarity">
    <text evidence="1">Belongs to the protein kinase superfamily. TKL Ser/Thr protein kinase family.</text>
</comment>
<feature type="compositionally biased region" description="Low complexity" evidence="7">
    <location>
        <begin position="10"/>
        <end position="35"/>
    </location>
</feature>
<keyword evidence="2" id="KW-0808">Transferase</keyword>
<comment type="caution">
    <text evidence="9">The sequence shown here is derived from an EMBL/GenBank/DDBJ whole genome shotgun (WGS) entry which is preliminary data.</text>
</comment>
<evidence type="ECO:0000256" key="1">
    <source>
        <dbReference type="ARBA" id="ARBA00005843"/>
    </source>
</evidence>
<dbReference type="PROSITE" id="PS00108">
    <property type="entry name" value="PROTEIN_KINASE_ST"/>
    <property type="match status" value="1"/>
</dbReference>
<dbReference type="SUPFAM" id="SSF48403">
    <property type="entry name" value="Ankyrin repeat"/>
    <property type="match status" value="1"/>
</dbReference>
<dbReference type="InterPro" id="IPR008271">
    <property type="entry name" value="Ser/Thr_kinase_AS"/>
</dbReference>
<dbReference type="InterPro" id="IPR011009">
    <property type="entry name" value="Kinase-like_dom_sf"/>
</dbReference>
<dbReference type="Pfam" id="PF00023">
    <property type="entry name" value="Ank"/>
    <property type="match status" value="1"/>
</dbReference>
<dbReference type="PANTHER" id="PTHR44329">
    <property type="entry name" value="SERINE/THREONINE-PROTEIN KINASE TNNI3K-RELATED"/>
    <property type="match status" value="1"/>
</dbReference>
<evidence type="ECO:0000259" key="8">
    <source>
        <dbReference type="PROSITE" id="PS50011"/>
    </source>
</evidence>
<dbReference type="EMBL" id="MJFZ01000084">
    <property type="protein sequence ID" value="RAW38639.1"/>
    <property type="molecule type" value="Genomic_DNA"/>
</dbReference>
<dbReference type="SUPFAM" id="SSF56112">
    <property type="entry name" value="Protein kinase-like (PK-like)"/>
    <property type="match status" value="2"/>
</dbReference>